<dbReference type="PROSITE" id="PS51257">
    <property type="entry name" value="PROKAR_LIPOPROTEIN"/>
    <property type="match status" value="1"/>
</dbReference>
<proteinExistence type="predicted"/>
<comment type="caution">
    <text evidence="2">The sequence shown here is derived from an EMBL/GenBank/DDBJ whole genome shotgun (WGS) entry which is preliminary data.</text>
</comment>
<dbReference type="SMART" id="SM00155">
    <property type="entry name" value="PLDc"/>
    <property type="match status" value="2"/>
</dbReference>
<keyword evidence="3" id="KW-1185">Reference proteome</keyword>
<dbReference type="PANTHER" id="PTHR21248">
    <property type="entry name" value="CARDIOLIPIN SYNTHASE"/>
    <property type="match status" value="1"/>
</dbReference>
<dbReference type="InterPro" id="IPR025202">
    <property type="entry name" value="PLD-like_dom"/>
</dbReference>
<dbReference type="CDD" id="cd09111">
    <property type="entry name" value="PLDc_ymdC_like_1"/>
    <property type="match status" value="1"/>
</dbReference>
<feature type="domain" description="PLD phosphodiesterase" evidence="1">
    <location>
        <begin position="414"/>
        <end position="441"/>
    </location>
</feature>
<dbReference type="SUPFAM" id="SSF56024">
    <property type="entry name" value="Phospholipase D/nuclease"/>
    <property type="match status" value="2"/>
</dbReference>
<name>A0ABX2ETJ5_9BURK</name>
<feature type="domain" description="PLD phosphodiesterase" evidence="1">
    <location>
        <begin position="169"/>
        <end position="196"/>
    </location>
</feature>
<dbReference type="PANTHER" id="PTHR21248:SF12">
    <property type="entry name" value="CARDIOLIPIN SYNTHASE C"/>
    <property type="match status" value="1"/>
</dbReference>
<reference evidence="2 3" key="1">
    <citation type="submission" date="2020-05" db="EMBL/GenBank/DDBJ databases">
        <title>Aquincola sp. isolate from soil.</title>
        <authorList>
            <person name="Han J."/>
            <person name="Kim D.-U."/>
        </authorList>
    </citation>
    <scope>NUCLEOTIDE SEQUENCE [LARGE SCALE GENOMIC DNA]</scope>
    <source>
        <strain evidence="2 3">S2</strain>
    </source>
</reference>
<dbReference type="EMBL" id="JABRWJ010000016">
    <property type="protein sequence ID" value="NRF71968.1"/>
    <property type="molecule type" value="Genomic_DNA"/>
</dbReference>
<organism evidence="2 3">
    <name type="scientific">Pseudaquabacterium terrae</name>
    <dbReference type="NCBI Taxonomy" id="2732868"/>
    <lineage>
        <taxon>Bacteria</taxon>
        <taxon>Pseudomonadati</taxon>
        <taxon>Pseudomonadota</taxon>
        <taxon>Betaproteobacteria</taxon>
        <taxon>Burkholderiales</taxon>
        <taxon>Sphaerotilaceae</taxon>
        <taxon>Pseudaquabacterium</taxon>
    </lineage>
</organism>
<dbReference type="PROSITE" id="PS50035">
    <property type="entry name" value="PLD"/>
    <property type="match status" value="2"/>
</dbReference>
<protein>
    <submittedName>
        <fullName evidence="2">Phospholipase D family protein</fullName>
    </submittedName>
</protein>
<evidence type="ECO:0000259" key="1">
    <source>
        <dbReference type="PROSITE" id="PS50035"/>
    </source>
</evidence>
<evidence type="ECO:0000313" key="2">
    <source>
        <dbReference type="EMBL" id="NRF71968.1"/>
    </source>
</evidence>
<evidence type="ECO:0000313" key="3">
    <source>
        <dbReference type="Proteomes" id="UP000737171"/>
    </source>
</evidence>
<dbReference type="Proteomes" id="UP000737171">
    <property type="component" value="Unassembled WGS sequence"/>
</dbReference>
<dbReference type="Pfam" id="PF13091">
    <property type="entry name" value="PLDc_2"/>
    <property type="match status" value="2"/>
</dbReference>
<gene>
    <name evidence="2" type="ORF">HLB44_33790</name>
</gene>
<dbReference type="RefSeq" id="WP_173134287.1">
    <property type="nucleotide sequence ID" value="NZ_JABRWJ010000016.1"/>
</dbReference>
<dbReference type="InterPro" id="IPR001736">
    <property type="entry name" value="PLipase_D/transphosphatidylase"/>
</dbReference>
<dbReference type="Gene3D" id="3.30.870.10">
    <property type="entry name" value="Endonuclease Chain A"/>
    <property type="match status" value="2"/>
</dbReference>
<dbReference type="CDD" id="cd09113">
    <property type="entry name" value="PLDc_ymdC_like_2"/>
    <property type="match status" value="1"/>
</dbReference>
<accession>A0ABX2ETJ5</accession>
<sequence>MRRWFTALFVLQLLLLLAGCTTLPPRIAQPVSSAIADTGGTPLGRIAAASLADAPGGDSGFRLLPSGEMAFDARLALAEAATRSIDAQYYHVHADTAGAAFLAALRDAAVRGVRVRLLVDDYYAGELYLLLRGLAAFPNVEVRLFNPLPVRYGTPIRRLLLSLHEFTRVNRRMHNKLFVADNQFAVYGGRNLADEYFTRHGEANFIDLDVLSAGAVVRELSASFDRYWNSEQVWALEQRLHALERAMNPAERRADFDLRLKELAGPPPNVPPKDYLGQSTVREQIAEGRLQLLAGSARVHDDPPDKVLQPADPNKASPAMRAKLDVIAAAREEVVIVNPYFLPGPVGLRMMGEAQKRGTRVLIVTNSLGSTDEPLVYRAYSRYRVDMLRLGVQVYEFGPDLVRRSSTFGFFGKSTPRLHAKVAGVDRRWMVVGSVNLDLRSATLNTELGVTIDCAALTQQALGLLRADAFGGMYRLQLGQDGQSIEWHLRGENGEAQVRREEPHASLWLDFVLWLQSLLVSEEAL</sequence>